<dbReference type="AlphaFoldDB" id="A0A915CLK7"/>
<organism evidence="1 2">
    <name type="scientific">Parascaris univalens</name>
    <name type="common">Nematode worm</name>
    <dbReference type="NCBI Taxonomy" id="6257"/>
    <lineage>
        <taxon>Eukaryota</taxon>
        <taxon>Metazoa</taxon>
        <taxon>Ecdysozoa</taxon>
        <taxon>Nematoda</taxon>
        <taxon>Chromadorea</taxon>
        <taxon>Rhabditida</taxon>
        <taxon>Spirurina</taxon>
        <taxon>Ascaridomorpha</taxon>
        <taxon>Ascaridoidea</taxon>
        <taxon>Ascarididae</taxon>
        <taxon>Parascaris</taxon>
    </lineage>
</organism>
<proteinExistence type="predicted"/>
<dbReference type="WBParaSite" id="PgR358_g001_t01">
    <property type="protein sequence ID" value="PgR358_g001_t01"/>
    <property type="gene ID" value="PgR358_g001"/>
</dbReference>
<evidence type="ECO:0000313" key="2">
    <source>
        <dbReference type="WBParaSite" id="PgR358_g001_t01"/>
    </source>
</evidence>
<protein>
    <submittedName>
        <fullName evidence="2">Uncharacterized protein</fullName>
    </submittedName>
</protein>
<reference evidence="2" key="1">
    <citation type="submission" date="2022-11" db="UniProtKB">
        <authorList>
            <consortium name="WormBaseParasite"/>
        </authorList>
    </citation>
    <scope>IDENTIFICATION</scope>
</reference>
<keyword evidence="1" id="KW-1185">Reference proteome</keyword>
<sequence>MDYSSGSMVSTPLEPHPIISRQQLLLKNGNIDWNGSLRNTWNEQAVKAFDEPLRSAFIEQYSEFDSTRGYPDASLHDWF</sequence>
<accession>A0A915CLK7</accession>
<evidence type="ECO:0000313" key="1">
    <source>
        <dbReference type="Proteomes" id="UP000887569"/>
    </source>
</evidence>
<dbReference type="Proteomes" id="UP000887569">
    <property type="component" value="Unplaced"/>
</dbReference>
<name>A0A915CLK7_PARUN</name>